<proteinExistence type="predicted"/>
<evidence type="ECO:0000313" key="2">
    <source>
        <dbReference type="Proteomes" id="UP001161390"/>
    </source>
</evidence>
<comment type="caution">
    <text evidence="1">The sequence shown here is derived from an EMBL/GenBank/DDBJ whole genome shotgun (WGS) entry which is preliminary data.</text>
</comment>
<name>A0ABQ5V187_9PROT</name>
<protein>
    <recommendedName>
        <fullName evidence="3">Lipoprotein</fullName>
    </recommendedName>
</protein>
<reference evidence="1" key="1">
    <citation type="journal article" date="2014" name="Int. J. Syst. Evol. Microbiol.">
        <title>Complete genome of a new Firmicutes species belonging to the dominant human colonic microbiota ('Ruminococcus bicirculans') reveals two chromosomes and a selective capacity to utilize plant glucans.</title>
        <authorList>
            <consortium name="NISC Comparative Sequencing Program"/>
            <person name="Wegmann U."/>
            <person name="Louis P."/>
            <person name="Goesmann A."/>
            <person name="Henrissat B."/>
            <person name="Duncan S.H."/>
            <person name="Flint H.J."/>
        </authorList>
    </citation>
    <scope>NUCLEOTIDE SEQUENCE</scope>
    <source>
        <strain evidence="1">NBRC 108216</strain>
    </source>
</reference>
<accession>A0ABQ5V187</accession>
<gene>
    <name evidence="1" type="ORF">GCM10007854_22730</name>
</gene>
<dbReference type="Proteomes" id="UP001161390">
    <property type="component" value="Unassembled WGS sequence"/>
</dbReference>
<keyword evidence="2" id="KW-1185">Reference proteome</keyword>
<organism evidence="1 2">
    <name type="scientific">Algimonas porphyrae</name>
    <dbReference type="NCBI Taxonomy" id="1128113"/>
    <lineage>
        <taxon>Bacteria</taxon>
        <taxon>Pseudomonadati</taxon>
        <taxon>Pseudomonadota</taxon>
        <taxon>Alphaproteobacteria</taxon>
        <taxon>Maricaulales</taxon>
        <taxon>Robiginitomaculaceae</taxon>
        <taxon>Algimonas</taxon>
    </lineage>
</organism>
<dbReference type="EMBL" id="BSNJ01000005">
    <property type="protein sequence ID" value="GLQ21318.1"/>
    <property type="molecule type" value="Genomic_DNA"/>
</dbReference>
<sequence length="270" mass="28347">MFLCGAAILVAACSTIDRGVIDHARIDTVPQGASVTLTYITGTQRPDSADIKTQFCRATPCAFPIPRRQIAKVTVTHPDYETAEYMVGPSRLRGSVGVSLSKTLPTAMGVGAYSGVIYATLTQLTAGIANALTFGLGQAQGVSTASGATAGTGVGLAVAAGSMLIDAGTGANGNLFPNPVVLGLTDQKDAPVLDPLVAEYDKWLEALAVMKTACSIRSRSADIRNQCRETEKTFMSTRAAYRAALKERDDALIAFAKEQKKRMDAQADQP</sequence>
<evidence type="ECO:0000313" key="1">
    <source>
        <dbReference type="EMBL" id="GLQ21318.1"/>
    </source>
</evidence>
<evidence type="ECO:0008006" key="3">
    <source>
        <dbReference type="Google" id="ProtNLM"/>
    </source>
</evidence>
<reference evidence="1" key="2">
    <citation type="submission" date="2023-01" db="EMBL/GenBank/DDBJ databases">
        <title>Draft genome sequence of Algimonas porphyrae strain NBRC 108216.</title>
        <authorList>
            <person name="Sun Q."/>
            <person name="Mori K."/>
        </authorList>
    </citation>
    <scope>NUCLEOTIDE SEQUENCE</scope>
    <source>
        <strain evidence="1">NBRC 108216</strain>
    </source>
</reference>